<dbReference type="Proteomes" id="UP000037043">
    <property type="component" value="Unassembled WGS sequence"/>
</dbReference>
<name>A0A0L6Z917_9CLOT</name>
<dbReference type="EMBL" id="LHUR01000023">
    <property type="protein sequence ID" value="KOA19472.1"/>
    <property type="molecule type" value="Genomic_DNA"/>
</dbReference>
<evidence type="ECO:0000313" key="3">
    <source>
        <dbReference type="Proteomes" id="UP000037043"/>
    </source>
</evidence>
<keyword evidence="3" id="KW-1185">Reference proteome</keyword>
<dbReference type="STRING" id="36844.SAMN04488501_11832"/>
<sequence length="269" mass="31588">MGGVLRLPKNNLNLPEESFRLQIKDLAEETRIKFARKGLSDIFDILSEAAFLIRKPLDTDELSGFSTYFEEQFIVYLNSNFTLGHERYTGAHELYHLIYNADILKKEKILLDDEKHKAEDMKANVFASEFLMPEDYVKEVFYKIVNVDKGSILPRHIVRMHNYFKVSYKAMLKRLIQLDLCSINKYEELVDICSLENMEQLQSLTKREGYSIELIIPSKETYVPTEYIEFVKSNYERGNISYKNMKNSLEFIGLTPGQFGYEYPLEEDY</sequence>
<reference evidence="3" key="1">
    <citation type="submission" date="2015-08" db="EMBL/GenBank/DDBJ databases">
        <title>Genome sequence of the strict anaerobe Clostridium homopropionicum LuHBu1 (DSM 5847T).</title>
        <authorList>
            <person name="Poehlein A."/>
            <person name="Beck M."/>
            <person name="Schiel-Bengelsdorf B."/>
            <person name="Bengelsdorf F.R."/>
            <person name="Daniel R."/>
            <person name="Duerre P."/>
        </authorList>
    </citation>
    <scope>NUCLEOTIDE SEQUENCE [LARGE SCALE GENOMIC DNA]</scope>
    <source>
        <strain evidence="3">DSM 5847</strain>
    </source>
</reference>
<dbReference type="PATRIC" id="fig|1121318.3.peg.2097"/>
<gene>
    <name evidence="2" type="ORF">CLHOM_20800</name>
</gene>
<dbReference type="InterPro" id="IPR052345">
    <property type="entry name" value="Rad_response_metalloprotease"/>
</dbReference>
<dbReference type="AlphaFoldDB" id="A0A0L6Z917"/>
<comment type="caution">
    <text evidence="2">The sequence shown here is derived from an EMBL/GenBank/DDBJ whole genome shotgun (WGS) entry which is preliminary data.</text>
</comment>
<dbReference type="PANTHER" id="PTHR43236">
    <property type="entry name" value="ANTITOXIN HIGA1"/>
    <property type="match status" value="1"/>
</dbReference>
<accession>A0A0L6Z917</accession>
<dbReference type="PANTHER" id="PTHR43236:SF1">
    <property type="entry name" value="BLL7220 PROTEIN"/>
    <property type="match status" value="1"/>
</dbReference>
<evidence type="ECO:0000259" key="1">
    <source>
        <dbReference type="Pfam" id="PF06114"/>
    </source>
</evidence>
<organism evidence="2 3">
    <name type="scientific">Clostridium homopropionicum DSM 5847</name>
    <dbReference type="NCBI Taxonomy" id="1121318"/>
    <lineage>
        <taxon>Bacteria</taxon>
        <taxon>Bacillati</taxon>
        <taxon>Bacillota</taxon>
        <taxon>Clostridia</taxon>
        <taxon>Eubacteriales</taxon>
        <taxon>Clostridiaceae</taxon>
        <taxon>Clostridium</taxon>
    </lineage>
</organism>
<proteinExistence type="predicted"/>
<protein>
    <recommendedName>
        <fullName evidence="1">IrrE N-terminal-like domain-containing protein</fullName>
    </recommendedName>
</protein>
<dbReference type="Gene3D" id="1.10.10.2910">
    <property type="match status" value="1"/>
</dbReference>
<evidence type="ECO:0000313" key="2">
    <source>
        <dbReference type="EMBL" id="KOA19472.1"/>
    </source>
</evidence>
<dbReference type="Pfam" id="PF06114">
    <property type="entry name" value="Peptidase_M78"/>
    <property type="match status" value="1"/>
</dbReference>
<feature type="domain" description="IrrE N-terminal-like" evidence="1">
    <location>
        <begin position="53"/>
        <end position="175"/>
    </location>
</feature>
<dbReference type="InterPro" id="IPR010359">
    <property type="entry name" value="IrrE_HExxH"/>
</dbReference>